<comment type="caution">
    <text evidence="1">The sequence shown here is derived from an EMBL/GenBank/DDBJ whole genome shotgun (WGS) entry which is preliminary data.</text>
</comment>
<evidence type="ECO:0000313" key="1">
    <source>
        <dbReference type="EMBL" id="MBB5296913.1"/>
    </source>
</evidence>
<sequence>MFRVVEIPIDLVDLKKQADITKDDIYLDLFMDTLDNIPAVKVHINRATVKVVSREKYALSAKRLHRKTIRAVVDKSSDEDLVKQLLHEGILKSVDWLQEEDYRTNSLPQMFVFREPLTSNDKMLFTNFIYNYLLFRNALFDDSSLTFKGDKIAFFIMRSDIFESLYIDYVKQIIEFDRVKKIEYWQGEARNFSNNVLD</sequence>
<evidence type="ECO:0000313" key="2">
    <source>
        <dbReference type="Proteomes" id="UP000536909"/>
    </source>
</evidence>
<dbReference type="EMBL" id="JACHFV010000015">
    <property type="protein sequence ID" value="MBB5296913.1"/>
    <property type="molecule type" value="Genomic_DNA"/>
</dbReference>
<keyword evidence="2" id="KW-1185">Reference proteome</keyword>
<name>A0ABR6MYA4_9DEIO</name>
<protein>
    <submittedName>
        <fullName evidence="1">Uncharacterized protein</fullName>
    </submittedName>
</protein>
<dbReference type="RefSeq" id="WP_146719777.1">
    <property type="nucleotide sequence ID" value="NZ_BSUI01000011.1"/>
</dbReference>
<accession>A0ABR6MYA4</accession>
<organism evidence="1 2">
    <name type="scientific">Deinococcus metallilatus</name>
    <dbReference type="NCBI Taxonomy" id="1211322"/>
    <lineage>
        <taxon>Bacteria</taxon>
        <taxon>Thermotogati</taxon>
        <taxon>Deinococcota</taxon>
        <taxon>Deinococci</taxon>
        <taxon>Deinococcales</taxon>
        <taxon>Deinococcaceae</taxon>
        <taxon>Deinococcus</taxon>
    </lineage>
</organism>
<dbReference type="Proteomes" id="UP000536909">
    <property type="component" value="Unassembled WGS sequence"/>
</dbReference>
<reference evidence="1 2" key="1">
    <citation type="submission" date="2020-08" db="EMBL/GenBank/DDBJ databases">
        <title>Genomic Encyclopedia of Type Strains, Phase IV (KMG-IV): sequencing the most valuable type-strain genomes for metagenomic binning, comparative biology and taxonomic classification.</title>
        <authorList>
            <person name="Goeker M."/>
        </authorList>
    </citation>
    <scope>NUCLEOTIDE SEQUENCE [LARGE SCALE GENOMIC DNA]</scope>
    <source>
        <strain evidence="1 2">DSM 105434</strain>
    </source>
</reference>
<proteinExistence type="predicted"/>
<gene>
    <name evidence="1" type="ORF">HNQ10_003773</name>
</gene>